<protein>
    <recommendedName>
        <fullName evidence="3">DUF790 family protein</fullName>
    </recommendedName>
</protein>
<dbReference type="InterPro" id="IPR008508">
    <property type="entry name" value="Bax1"/>
</dbReference>
<evidence type="ECO:0008006" key="3">
    <source>
        <dbReference type="Google" id="ProtNLM"/>
    </source>
</evidence>
<sequence>MLTKQESILEFDFSRQAVLPDRLTRKTHSPYLPAVEQILGIYRDQVGRTRRELHTLVQRTMQELEDCSSVRMSAFCKLLDDASEFDQDRSGAAATLRRRVFTLAAAYHPLVHAPDHLFASSEAEVKQKIADQLGRSWPDIEAELFADVIEFHRLKTPPDASIDAAALLSRYNVAQTQTALYSAVELTVLAGRDFKTILRYAKLARLMHTISRQGNGYTLRFNGPASIVRETRRYGVAMARFLPGLLAADDWRMRAIVIGPLRRRFALQLSSRDGLRSEVAPSDFDSELEETFHRRWLESDTGDWQIARESTVLHSGQNVFMPDFTFRHPDHGEMLLEIIGFWTPEYLREKAQRLAQFSDHGRILLAVAEHADEAIPDLGLPRAVYKTKLLPKAVMGLLAAAHEASPNPSQTENSNEPG</sequence>
<dbReference type="PIRSF" id="PIRSF019435">
    <property type="entry name" value="UCP019435"/>
    <property type="match status" value="1"/>
</dbReference>
<accession>A0A5C5YBS4</accession>
<dbReference type="Pfam" id="PF05626">
    <property type="entry name" value="DUF790"/>
    <property type="match status" value="1"/>
</dbReference>
<organism evidence="1 2">
    <name type="scientific">Allorhodopirellula solitaria</name>
    <dbReference type="NCBI Taxonomy" id="2527987"/>
    <lineage>
        <taxon>Bacteria</taxon>
        <taxon>Pseudomonadati</taxon>
        <taxon>Planctomycetota</taxon>
        <taxon>Planctomycetia</taxon>
        <taxon>Pirellulales</taxon>
        <taxon>Pirellulaceae</taxon>
        <taxon>Allorhodopirellula</taxon>
    </lineage>
</organism>
<dbReference type="PANTHER" id="PTHR39640">
    <property type="entry name" value="VNG6129C"/>
    <property type="match status" value="1"/>
</dbReference>
<comment type="caution">
    <text evidence="1">The sequence shown here is derived from an EMBL/GenBank/DDBJ whole genome shotgun (WGS) entry which is preliminary data.</text>
</comment>
<evidence type="ECO:0000313" key="1">
    <source>
        <dbReference type="EMBL" id="TWT73156.1"/>
    </source>
</evidence>
<dbReference type="AlphaFoldDB" id="A0A5C5YBS4"/>
<keyword evidence="2" id="KW-1185">Reference proteome</keyword>
<dbReference type="PANTHER" id="PTHR39640:SF1">
    <property type="entry name" value="DUF790 FAMILY PROTEIN"/>
    <property type="match status" value="1"/>
</dbReference>
<proteinExistence type="predicted"/>
<dbReference type="EMBL" id="SJPK01000003">
    <property type="protein sequence ID" value="TWT73156.1"/>
    <property type="molecule type" value="Genomic_DNA"/>
</dbReference>
<dbReference type="OrthoDB" id="5292613at2"/>
<dbReference type="RefSeq" id="WP_146390720.1">
    <property type="nucleotide sequence ID" value="NZ_SJPK01000003.1"/>
</dbReference>
<dbReference type="Proteomes" id="UP000318053">
    <property type="component" value="Unassembled WGS sequence"/>
</dbReference>
<gene>
    <name evidence="1" type="ORF">CA85_16230</name>
</gene>
<reference evidence="1 2" key="1">
    <citation type="submission" date="2019-02" db="EMBL/GenBank/DDBJ databases">
        <title>Deep-cultivation of Planctomycetes and their phenomic and genomic characterization uncovers novel biology.</title>
        <authorList>
            <person name="Wiegand S."/>
            <person name="Jogler M."/>
            <person name="Boedeker C."/>
            <person name="Pinto D."/>
            <person name="Vollmers J."/>
            <person name="Rivas-Marin E."/>
            <person name="Kohn T."/>
            <person name="Peeters S.H."/>
            <person name="Heuer A."/>
            <person name="Rast P."/>
            <person name="Oberbeckmann S."/>
            <person name="Bunk B."/>
            <person name="Jeske O."/>
            <person name="Meyerdierks A."/>
            <person name="Storesund J.E."/>
            <person name="Kallscheuer N."/>
            <person name="Luecker S."/>
            <person name="Lage O.M."/>
            <person name="Pohl T."/>
            <person name="Merkel B.J."/>
            <person name="Hornburger P."/>
            <person name="Mueller R.-W."/>
            <person name="Bruemmer F."/>
            <person name="Labrenz M."/>
            <person name="Spormann A.M."/>
            <person name="Op Den Camp H."/>
            <person name="Overmann J."/>
            <person name="Amann R."/>
            <person name="Jetten M.S.M."/>
            <person name="Mascher T."/>
            <person name="Medema M.H."/>
            <person name="Devos D.P."/>
            <person name="Kaster A.-K."/>
            <person name="Ovreas L."/>
            <person name="Rohde M."/>
            <person name="Galperin M.Y."/>
            <person name="Jogler C."/>
        </authorList>
    </citation>
    <scope>NUCLEOTIDE SEQUENCE [LARGE SCALE GENOMIC DNA]</scope>
    <source>
        <strain evidence="1 2">CA85</strain>
    </source>
</reference>
<evidence type="ECO:0000313" key="2">
    <source>
        <dbReference type="Proteomes" id="UP000318053"/>
    </source>
</evidence>
<name>A0A5C5YBS4_9BACT</name>